<reference evidence="2 3" key="1">
    <citation type="submission" date="2016-09" db="EMBL/GenBank/DDBJ databases">
        <title>Pseudoalteromonas amylolytica sp. nov., isolated from the surface seawater.</title>
        <authorList>
            <person name="Wu Y.-H."/>
            <person name="Cheng H."/>
            <person name="Jin X.-B."/>
            <person name="Wang C.-S."/>
            <person name="Xu X.-W."/>
        </authorList>
    </citation>
    <scope>NUCLEOTIDE SEQUENCE [LARGE SCALE GENOMIC DNA]</scope>
    <source>
        <strain evidence="2 3">JW1</strain>
    </source>
</reference>
<comment type="caution">
    <text evidence="2">The sequence shown here is derived from an EMBL/GenBank/DDBJ whole genome shotgun (WGS) entry which is preliminary data.</text>
</comment>
<evidence type="ECO:0000313" key="3">
    <source>
        <dbReference type="Proteomes" id="UP000179786"/>
    </source>
</evidence>
<evidence type="ECO:0000313" key="2">
    <source>
        <dbReference type="EMBL" id="OHU88982.1"/>
    </source>
</evidence>
<evidence type="ECO:0000256" key="1">
    <source>
        <dbReference type="SAM" id="MobiDB-lite"/>
    </source>
</evidence>
<keyword evidence="3" id="KW-1185">Reference proteome</keyword>
<dbReference type="OrthoDB" id="7387101at2"/>
<protein>
    <submittedName>
        <fullName evidence="2">Uncharacterized protein</fullName>
    </submittedName>
</protein>
<dbReference type="STRING" id="1859457.BET10_19435"/>
<organism evidence="2 3">
    <name type="scientific">Pseudoalteromonas amylolytica</name>
    <dbReference type="NCBI Taxonomy" id="1859457"/>
    <lineage>
        <taxon>Bacteria</taxon>
        <taxon>Pseudomonadati</taxon>
        <taxon>Pseudomonadota</taxon>
        <taxon>Gammaproteobacteria</taxon>
        <taxon>Alteromonadales</taxon>
        <taxon>Pseudoalteromonadaceae</taxon>
        <taxon>Pseudoalteromonas</taxon>
    </lineage>
</organism>
<accession>A0A1S1MMI0</accession>
<feature type="compositionally biased region" description="Polar residues" evidence="1">
    <location>
        <begin position="1"/>
        <end position="26"/>
    </location>
</feature>
<feature type="compositionally biased region" description="Basic and acidic residues" evidence="1">
    <location>
        <begin position="267"/>
        <end position="276"/>
    </location>
</feature>
<dbReference type="RefSeq" id="WP_070986901.1">
    <property type="nucleotide sequence ID" value="NZ_MKJU01000030.1"/>
</dbReference>
<dbReference type="EMBL" id="MKJU01000030">
    <property type="protein sequence ID" value="OHU88982.1"/>
    <property type="molecule type" value="Genomic_DNA"/>
</dbReference>
<name>A0A1S1MMI0_9GAMM</name>
<proteinExistence type="predicted"/>
<dbReference type="Proteomes" id="UP000179786">
    <property type="component" value="Unassembled WGS sequence"/>
</dbReference>
<gene>
    <name evidence="2" type="ORF">BET10_19435</name>
</gene>
<feature type="region of interest" description="Disordered" evidence="1">
    <location>
        <begin position="226"/>
        <end position="287"/>
    </location>
</feature>
<feature type="region of interest" description="Disordered" evidence="1">
    <location>
        <begin position="1"/>
        <end position="30"/>
    </location>
</feature>
<dbReference type="AlphaFoldDB" id="A0A1S1MMI0"/>
<sequence>MILTNKTADQSSVQRVSAQAKQTKQPAQGRYLEDNRGLANGLSQAPLQSMANSGAIQRKTVIENIGQTCKYGQANNAKSVTVGHTMHAWLDPADPVRGQSASVNASQDDLMAWIKGVYPLAKGAMSVKGHLLNDNLGGTALDNNLYPISKGANGKHLSTSENYVKNEVWKNKNAVKYSVVVAGSTDYTSANTNNAKATFQATVRPWKDVTDTSNVGAVAYTANITSDLGSPKDRTASDGQGTALDNISAYGLKPNKAPAKSVGDLSNDEKQHRKDQPVGLQIDSQSGYKALDATASGDGSDSQVWKNAEAQLKDSPQEFVEEHMDDVTRDIATTAIEAKSDVSDALALAHEAGMLVAFWSGLPTVMSQGIEKNEWALKKLEEGFNAFFIEEHEDFHQDAD</sequence>